<dbReference type="PANTHER" id="PTHR23003">
    <property type="entry name" value="RNA RECOGNITION MOTIF RRM DOMAIN CONTAINING PROTEIN"/>
    <property type="match status" value="1"/>
</dbReference>
<feature type="region of interest" description="Disordered" evidence="3">
    <location>
        <begin position="179"/>
        <end position="311"/>
    </location>
</feature>
<dbReference type="InterPro" id="IPR012677">
    <property type="entry name" value="Nucleotide-bd_a/b_plait_sf"/>
</dbReference>
<evidence type="ECO:0000256" key="2">
    <source>
        <dbReference type="PROSITE-ProRule" id="PRU00176"/>
    </source>
</evidence>
<dbReference type="PROSITE" id="PS50102">
    <property type="entry name" value="RRM"/>
    <property type="match status" value="2"/>
</dbReference>
<dbReference type="InterPro" id="IPR035979">
    <property type="entry name" value="RBD_domain_sf"/>
</dbReference>
<name>A0A9P8IFF4_MORAP</name>
<evidence type="ECO:0000259" key="4">
    <source>
        <dbReference type="PROSITE" id="PS50102"/>
    </source>
</evidence>
<dbReference type="InterPro" id="IPR050374">
    <property type="entry name" value="RRT5_SRSF_SR"/>
</dbReference>
<dbReference type="Pfam" id="PF00076">
    <property type="entry name" value="RRM_1"/>
    <property type="match status" value="2"/>
</dbReference>
<evidence type="ECO:0000313" key="6">
    <source>
        <dbReference type="Proteomes" id="UP000717515"/>
    </source>
</evidence>
<gene>
    <name evidence="5" type="ORF">KVV02_000302</name>
</gene>
<sequence length="311" mass="36533">MSTRVYVGHLSRDANEDDLRHLFHRRGRILAVTIKNGFGFVEFEKARDAEDAVYDLKGKSFMGESLVIELARGNKPRREDRRDDRILNNCCLLRSPLPLLSLSTLYVARRFPTDLNSWDRLICAQDIKDLMRKAGEVTFADLSKDFDDQAVVEFASESDMRYALKSLDGEELRGKPITLRLFDSSKDSAPRDAGRGGGGGGRDRDHGRNRDRWDRDFERGHDRRDRDDRDRRNGGYERYHDRRDRASEGVRDGDRGVHRRDRRRSRSRSRSPRVRRERSRHRSRDRRRSPSPEGRETGRRRHNRSRSRSRD</sequence>
<evidence type="ECO:0000256" key="3">
    <source>
        <dbReference type="SAM" id="MobiDB-lite"/>
    </source>
</evidence>
<protein>
    <recommendedName>
        <fullName evidence="4">RRM domain-containing protein</fullName>
    </recommendedName>
</protein>
<dbReference type="AlphaFoldDB" id="A0A9P8IFF4"/>
<dbReference type="Gene3D" id="3.30.70.330">
    <property type="match status" value="2"/>
</dbReference>
<feature type="compositionally biased region" description="Basic residues" evidence="3">
    <location>
        <begin position="257"/>
        <end position="287"/>
    </location>
</feature>
<feature type="domain" description="RRM" evidence="4">
    <location>
        <begin position="3"/>
        <end position="73"/>
    </location>
</feature>
<feature type="compositionally biased region" description="Basic residues" evidence="3">
    <location>
        <begin position="298"/>
        <end position="311"/>
    </location>
</feature>
<dbReference type="SUPFAM" id="SSF54928">
    <property type="entry name" value="RNA-binding domain, RBD"/>
    <property type="match status" value="2"/>
</dbReference>
<keyword evidence="1 2" id="KW-0694">RNA-binding</keyword>
<feature type="compositionally biased region" description="Basic and acidic residues" evidence="3">
    <location>
        <begin position="201"/>
        <end position="256"/>
    </location>
</feature>
<feature type="compositionally biased region" description="Basic and acidic residues" evidence="3">
    <location>
        <begin position="183"/>
        <end position="194"/>
    </location>
</feature>
<organism evidence="5 6">
    <name type="scientific">Mortierella alpina</name>
    <name type="common">Oleaginous fungus</name>
    <name type="synonym">Mortierella renispora</name>
    <dbReference type="NCBI Taxonomy" id="64518"/>
    <lineage>
        <taxon>Eukaryota</taxon>
        <taxon>Fungi</taxon>
        <taxon>Fungi incertae sedis</taxon>
        <taxon>Mucoromycota</taxon>
        <taxon>Mortierellomycotina</taxon>
        <taxon>Mortierellomycetes</taxon>
        <taxon>Mortierellales</taxon>
        <taxon>Mortierellaceae</taxon>
        <taxon>Mortierella</taxon>
    </lineage>
</organism>
<accession>A0A9P8IFF4</accession>
<dbReference type="EMBL" id="JAIFTL010000001">
    <property type="protein sequence ID" value="KAG9327856.1"/>
    <property type="molecule type" value="Genomic_DNA"/>
</dbReference>
<dbReference type="GO" id="GO:0005634">
    <property type="term" value="C:nucleus"/>
    <property type="evidence" value="ECO:0007669"/>
    <property type="project" value="TreeGrafter"/>
</dbReference>
<dbReference type="GO" id="GO:0005737">
    <property type="term" value="C:cytoplasm"/>
    <property type="evidence" value="ECO:0007669"/>
    <property type="project" value="TreeGrafter"/>
</dbReference>
<reference evidence="5" key="1">
    <citation type="submission" date="2021-07" db="EMBL/GenBank/DDBJ databases">
        <title>Draft genome of Mortierella alpina, strain LL118, isolated from an aspen leaf litter sample.</title>
        <authorList>
            <person name="Yang S."/>
            <person name="Vinatzer B.A."/>
        </authorList>
    </citation>
    <scope>NUCLEOTIDE SEQUENCE</scope>
    <source>
        <strain evidence="5">LL118</strain>
    </source>
</reference>
<dbReference type="GO" id="GO:0003729">
    <property type="term" value="F:mRNA binding"/>
    <property type="evidence" value="ECO:0007669"/>
    <property type="project" value="TreeGrafter"/>
</dbReference>
<dbReference type="SMART" id="SM00360">
    <property type="entry name" value="RRM"/>
    <property type="match status" value="2"/>
</dbReference>
<evidence type="ECO:0000313" key="5">
    <source>
        <dbReference type="EMBL" id="KAG9327856.1"/>
    </source>
</evidence>
<proteinExistence type="predicted"/>
<feature type="compositionally biased region" description="Basic and acidic residues" evidence="3">
    <location>
        <begin position="288"/>
        <end position="297"/>
    </location>
</feature>
<feature type="domain" description="RRM" evidence="4">
    <location>
        <begin position="103"/>
        <end position="184"/>
    </location>
</feature>
<dbReference type="InterPro" id="IPR000504">
    <property type="entry name" value="RRM_dom"/>
</dbReference>
<dbReference type="Proteomes" id="UP000717515">
    <property type="component" value="Unassembled WGS sequence"/>
</dbReference>
<comment type="caution">
    <text evidence="5">The sequence shown here is derived from an EMBL/GenBank/DDBJ whole genome shotgun (WGS) entry which is preliminary data.</text>
</comment>
<evidence type="ECO:0000256" key="1">
    <source>
        <dbReference type="ARBA" id="ARBA00022884"/>
    </source>
</evidence>
<dbReference type="PANTHER" id="PTHR23003:SF51">
    <property type="entry name" value="SERINE-ARGININE PROTEIN 55"/>
    <property type="match status" value="1"/>
</dbReference>